<dbReference type="STRING" id="584787.GCA_001247655_01831"/>
<dbReference type="Pfam" id="PF05943">
    <property type="entry name" value="VipB"/>
    <property type="match status" value="1"/>
</dbReference>
<keyword evidence="4" id="KW-1185">Reference proteome</keyword>
<dbReference type="AlphaFoldDB" id="A0A3N1PGF8"/>
<evidence type="ECO:0000313" key="3">
    <source>
        <dbReference type="EMBL" id="ROQ30552.1"/>
    </source>
</evidence>
<protein>
    <submittedName>
        <fullName evidence="3">Type VI secretion system ImpC/EvpB family protein/type VI secretion system ImpB/VipA family protein</fullName>
    </submittedName>
</protein>
<reference evidence="3 4" key="1">
    <citation type="submission" date="2018-11" db="EMBL/GenBank/DDBJ databases">
        <title>Genomic Encyclopedia of Type Strains, Phase IV (KMG-IV): sequencing the most valuable type-strain genomes for metagenomic binning, comparative biology and taxonomic classification.</title>
        <authorList>
            <person name="Goeker M."/>
        </authorList>
    </citation>
    <scope>NUCLEOTIDE SEQUENCE [LARGE SCALE GENOMIC DNA]</scope>
    <source>
        <strain evidence="3 4">DSM 21945</strain>
    </source>
</reference>
<dbReference type="Pfam" id="PF05591">
    <property type="entry name" value="T6SS_VipA"/>
    <property type="match status" value="1"/>
</dbReference>
<dbReference type="RefSeq" id="WP_123420392.1">
    <property type="nucleotide sequence ID" value="NZ_JBLXEP010000001.1"/>
</dbReference>
<dbReference type="NCBIfam" id="TIGR03358">
    <property type="entry name" value="VI_chp_5"/>
    <property type="match status" value="1"/>
</dbReference>
<evidence type="ECO:0000259" key="1">
    <source>
        <dbReference type="Pfam" id="PF05943"/>
    </source>
</evidence>
<evidence type="ECO:0000259" key="2">
    <source>
        <dbReference type="Pfam" id="PF18945"/>
    </source>
</evidence>
<gene>
    <name evidence="3" type="ORF">EDC28_101238</name>
</gene>
<evidence type="ECO:0000313" key="4">
    <source>
        <dbReference type="Proteomes" id="UP000268033"/>
    </source>
</evidence>
<comment type="caution">
    <text evidence="3">The sequence shown here is derived from an EMBL/GenBank/DDBJ whole genome shotgun (WGS) entry which is preliminary data.</text>
</comment>
<dbReference type="InterPro" id="IPR010269">
    <property type="entry name" value="T6SS_TssC-like"/>
</dbReference>
<dbReference type="InterPro" id="IPR008312">
    <property type="entry name" value="T6SS_TssB1"/>
</dbReference>
<accession>A0A3N1PGF8</accession>
<proteinExistence type="predicted"/>
<dbReference type="InterPro" id="IPR044032">
    <property type="entry name" value="TssC1_C"/>
</dbReference>
<dbReference type="Proteomes" id="UP000268033">
    <property type="component" value="Unassembled WGS sequence"/>
</dbReference>
<dbReference type="NCBIfam" id="TIGR03355">
    <property type="entry name" value="VI_chp_2"/>
    <property type="match status" value="1"/>
</dbReference>
<name>A0A3N1PGF8_9GAMM</name>
<dbReference type="PANTHER" id="PTHR35565:SF3">
    <property type="entry name" value="TYPE VI SECRETION SYSTEM SHEATH PROTEIN TSSC1"/>
    <property type="match status" value="1"/>
</dbReference>
<dbReference type="PANTHER" id="PTHR35565">
    <property type="entry name" value="CYTOPLASMIC PROTEIN-RELATED"/>
    <property type="match status" value="1"/>
</dbReference>
<dbReference type="EMBL" id="RJUL01000001">
    <property type="protein sequence ID" value="ROQ30552.1"/>
    <property type="molecule type" value="Genomic_DNA"/>
</dbReference>
<dbReference type="InterPro" id="IPR044031">
    <property type="entry name" value="TssC1_N"/>
</dbReference>
<feature type="domain" description="TssC1 C-terminal" evidence="2">
    <location>
        <begin position="591"/>
        <end position="701"/>
    </location>
</feature>
<feature type="domain" description="TssC1 N-terminal" evidence="1">
    <location>
        <begin position="263"/>
        <end position="580"/>
    </location>
</feature>
<sequence>MLGSIQDRLTRVRPPRVRITYDVETGGALEKKELPFVVGIMAQLGSDAQMSQLPPLKERKFNDIDRDSFNSIMATIAPEVAVGDMRNVTVDDPKATLGVPPLVFKKMDDFDPVAIIKQVAPMAYLYSGRGNIRFLQSKAEISGTLARYLDQVTGIDESGSACSDARQALVDQFKEAKAAADDPQKPLPEAERWAQAWKAVELGEPLKELFTQLGLEDEAADTMKVLLGQFTQDILVPLAAKLGATDFVATEQDKLKGAAAYIDDRVAEIDRLLGLQLDVIMHAKVFQDLEATWRGLFYLVSRTETGAMLKLKILNASAKDLLADLTKAVEFDQSGLFKMIYEDGYGIYGGMPYSVLLGAYEFGRHPNDMTLLGKLAEVAAASHAPFIAAAYAKLFDLESFESLAKPRDLQKIFESVELASWSEFRKSEDSRYVTLTLPRVLLRLPYGPDTAPCDGLNYREIVGKEQQSDTEVNGKKATQLVPDASLLLWGNPAFVLAERITNAFALFGWTAAIRGVEGGGLVGGLPVFSYNSDEGDVQMICPTQVAITDRREKELNDLGFMAICHCKGTSQAAFFGGQTTNLPKKYLSDLANSNAQLSAMLPYIMAASRFAHYVKVIMREKIGAFMTRGNVEAYLNTWISQYVLLDENAAQVMKAAYPLSAASVKVTDVPGRPGVYNATLFLRPHFQLEELTTSIRLVAELPA</sequence>
<organism evidence="3 4">
    <name type="scientific">Gallaecimonas pentaromativorans</name>
    <dbReference type="NCBI Taxonomy" id="584787"/>
    <lineage>
        <taxon>Bacteria</taxon>
        <taxon>Pseudomonadati</taxon>
        <taxon>Pseudomonadota</taxon>
        <taxon>Gammaproteobacteria</taxon>
        <taxon>Enterobacterales</taxon>
        <taxon>Gallaecimonadaceae</taxon>
        <taxon>Gallaecimonas</taxon>
    </lineage>
</organism>
<dbReference type="Pfam" id="PF18945">
    <property type="entry name" value="VipB_2"/>
    <property type="match status" value="1"/>
</dbReference>